<comment type="caution">
    <text evidence="1">The sequence shown here is derived from an EMBL/GenBank/DDBJ whole genome shotgun (WGS) entry which is preliminary data.</text>
</comment>
<accession>A0A420B7G0</accession>
<keyword evidence="2" id="KW-1185">Reference proteome</keyword>
<reference evidence="1 2" key="1">
    <citation type="submission" date="2018-09" db="EMBL/GenBank/DDBJ databases">
        <title>Genomic Encyclopedia of Type Strains, Phase III (KMG-III): the genomes of soil and plant-associated and newly described type strains.</title>
        <authorList>
            <person name="Whitman W."/>
        </authorList>
    </citation>
    <scope>NUCLEOTIDE SEQUENCE [LARGE SCALE GENOMIC DNA]</scope>
    <source>
        <strain evidence="1 2">CECT 7938</strain>
    </source>
</reference>
<dbReference type="RefSeq" id="WP_120259741.1">
    <property type="nucleotide sequence ID" value="NZ_RAPY01000002.1"/>
</dbReference>
<protein>
    <recommendedName>
        <fullName evidence="3">6-bladed beta-propeller protein</fullName>
    </recommendedName>
</protein>
<sequence>MKVLSFLGVLFCATTVQGQQLLYSPNIPIQEIRISPKHASGGLVQHNISDLQYLPISADKKADLIDYINAVQISNGTIAVLSNGNEKVSLMDNAGKITNTLKSTDFKLPQIEPMQTLTPSSGGFILGLVHFAVKLNNQGQHTIVDLPVVTNKADDSLKLNNTVWSFWQPKEKSSDLTALQYNGQTVITYHKLNPYAISRDLDRNLSQPDMRHHSAFANFPNNYELFQLGEQGIQKVYKFIFPKDISVDTALLYNIKDQIGFDKFMMENKEKLLGFNQILSYKDYLLLQLITYGGDRSWIAVNTNNHEVLAFRNIMPDASNDYLPIIGWNDYLLSDGEYLYSILYPNETGSAHNKSDEENHTMKKGHANLIKSKNPILVKFKLNSF</sequence>
<dbReference type="EMBL" id="RAPY01000002">
    <property type="protein sequence ID" value="RKE52730.1"/>
    <property type="molecule type" value="Genomic_DNA"/>
</dbReference>
<evidence type="ECO:0000313" key="1">
    <source>
        <dbReference type="EMBL" id="RKE52730.1"/>
    </source>
</evidence>
<evidence type="ECO:0008006" key="3">
    <source>
        <dbReference type="Google" id="ProtNLM"/>
    </source>
</evidence>
<organism evidence="1 2">
    <name type="scientific">Sphingobacterium detergens</name>
    <dbReference type="NCBI Taxonomy" id="1145106"/>
    <lineage>
        <taxon>Bacteria</taxon>
        <taxon>Pseudomonadati</taxon>
        <taxon>Bacteroidota</taxon>
        <taxon>Sphingobacteriia</taxon>
        <taxon>Sphingobacteriales</taxon>
        <taxon>Sphingobacteriaceae</taxon>
        <taxon>Sphingobacterium</taxon>
    </lineage>
</organism>
<dbReference type="OrthoDB" id="699377at2"/>
<dbReference type="Proteomes" id="UP000286246">
    <property type="component" value="Unassembled WGS sequence"/>
</dbReference>
<dbReference type="AlphaFoldDB" id="A0A420B7G0"/>
<gene>
    <name evidence="1" type="ORF">DFQ12_2974</name>
</gene>
<name>A0A420B7G0_SPHD1</name>
<evidence type="ECO:0000313" key="2">
    <source>
        <dbReference type="Proteomes" id="UP000286246"/>
    </source>
</evidence>
<proteinExistence type="predicted"/>